<dbReference type="Proteomes" id="UP000593994">
    <property type="component" value="Chromosome"/>
</dbReference>
<keyword evidence="2" id="KW-1185">Reference proteome</keyword>
<organism evidence="1 2">
    <name type="scientific">Candidatus Sulfurimonas baltica</name>
    <dbReference type="NCBI Taxonomy" id="2740404"/>
    <lineage>
        <taxon>Bacteria</taxon>
        <taxon>Pseudomonadati</taxon>
        <taxon>Campylobacterota</taxon>
        <taxon>Epsilonproteobacteria</taxon>
        <taxon>Campylobacterales</taxon>
        <taxon>Sulfurimonadaceae</taxon>
        <taxon>Sulfurimonas</taxon>
    </lineage>
</organism>
<dbReference type="InterPro" id="IPR012902">
    <property type="entry name" value="N_methyl_site"/>
</dbReference>
<evidence type="ECO:0000313" key="1">
    <source>
        <dbReference type="EMBL" id="QOY51292.1"/>
    </source>
</evidence>
<evidence type="ECO:0000313" key="2">
    <source>
        <dbReference type="Proteomes" id="UP000593994"/>
    </source>
</evidence>
<dbReference type="NCBIfam" id="TIGR02532">
    <property type="entry name" value="IV_pilin_GFxxxE"/>
    <property type="match status" value="1"/>
</dbReference>
<reference evidence="1 2" key="1">
    <citation type="submission" date="2020-05" db="EMBL/GenBank/DDBJ databases">
        <title>Sulfurimonas marisnigri, sp. nov., and Sulfurimonas baltica, sp. nov., manganese oxide reducing chemolithoautotrophs of the class Epsilonproteobacteria isolated from the pelagic redoxclines of the Black and Baltic Seas and emended description of the genus Sulfurimonas.</title>
        <authorList>
            <person name="Henkel J.V."/>
            <person name="Laudan C."/>
            <person name="Werner J."/>
            <person name="Neu T."/>
            <person name="Plewe S."/>
            <person name="Sproer C."/>
            <person name="Bunk B."/>
            <person name="Schulz-Vogt H.N."/>
        </authorList>
    </citation>
    <scope>NUCLEOTIDE SEQUENCE [LARGE SCALE GENOMIC DNA]</scope>
    <source>
        <strain evidence="1 2">GD2</strain>
    </source>
</reference>
<accession>A0A7S7LU04</accession>
<proteinExistence type="predicted"/>
<name>A0A7S7LU04_9BACT</name>
<dbReference type="RefSeq" id="WP_194368404.1">
    <property type="nucleotide sequence ID" value="NZ_CP054492.1"/>
</dbReference>
<gene>
    <name evidence="1" type="ORF">HUE88_09150</name>
</gene>
<sequence length="162" mass="18019">MRQAFSLLELLLAIALSGVMAYTASFYLDIDSISKQNIKTQFQSHLNIITSVILQCKEYSNVFPIQNNGSLASATLLSTLECNTSTPYLLDGGKGSFIPPALENFTQYRATQNGSEFYFTTTTAINSTSDEVLIDLNTTYSQNQYELTHDASTAYLNFYLSR</sequence>
<dbReference type="EMBL" id="CP054492">
    <property type="protein sequence ID" value="QOY51292.1"/>
    <property type="molecule type" value="Genomic_DNA"/>
</dbReference>
<dbReference type="KEGG" id="sbal:HUE88_09150"/>
<protein>
    <submittedName>
        <fullName evidence="1">Prepilin-type N-terminal cleavage/methylation domain-containing protein</fullName>
    </submittedName>
</protein>
<dbReference type="AlphaFoldDB" id="A0A7S7LU04"/>